<dbReference type="Proteomes" id="UP000604730">
    <property type="component" value="Unassembled WGS sequence"/>
</dbReference>
<organism evidence="1 2">
    <name type="scientific">Catonella massiliensis</name>
    <dbReference type="NCBI Taxonomy" id="2799636"/>
    <lineage>
        <taxon>Bacteria</taxon>
        <taxon>Bacillati</taxon>
        <taxon>Bacillota</taxon>
        <taxon>Clostridia</taxon>
        <taxon>Lachnospirales</taxon>
        <taxon>Lachnospiraceae</taxon>
        <taxon>Catonella</taxon>
    </lineage>
</organism>
<name>A0ABS1J1M5_9FIRM</name>
<dbReference type="Gene3D" id="3.40.50.1000">
    <property type="entry name" value="HAD superfamily/HAD-like"/>
    <property type="match status" value="1"/>
</dbReference>
<reference evidence="1 2" key="1">
    <citation type="submission" date="2021-01" db="EMBL/GenBank/DDBJ databases">
        <title>Isolation and description of Catonella massiliensis sp. nov., a novel Catonella species, isolated from a stable periodontitis subject.</title>
        <authorList>
            <person name="Antezack A."/>
            <person name="Boxberger M."/>
            <person name="La Scola B."/>
            <person name="Monnet-Corti V."/>
        </authorList>
    </citation>
    <scope>NUCLEOTIDE SEQUENCE [LARGE SCALE GENOMIC DNA]</scope>
    <source>
        <strain evidence="1 2">Marseille-Q4567</strain>
    </source>
</reference>
<accession>A0ABS1J1M5</accession>
<dbReference type="NCBIfam" id="TIGR00099">
    <property type="entry name" value="Cof-subfamily"/>
    <property type="match status" value="1"/>
</dbReference>
<dbReference type="InterPro" id="IPR000150">
    <property type="entry name" value="Cof"/>
</dbReference>
<sequence>MDNKILFFDIDGTLLGRNEYLPESAAEAIRRTRAKGNLCFICSGRSKSMLPEKLLEVGFDGIICGGGTYISFRDEILVDHRLSAGELSRLLDWFEGSDLGLFFEGDEYIHVLPFERYSDPTRLKLLLKDLSAPLKEIRRDNLEELSVGKFSGMISPLQWDYAMKMADDIKDFMTIIIHRRPNEAKFTASNTPLDTNSKDDKVSWAGYGFVEFLPNGFNKATAIKAVLGHLNLPLSSAYGFGDSENDREMLTWLPNSICMGNGDENIKKIASYVAPPLLEDGIYKAMEHFNLI</sequence>
<dbReference type="Pfam" id="PF08282">
    <property type="entry name" value="Hydrolase_3"/>
    <property type="match status" value="1"/>
</dbReference>
<dbReference type="SFLD" id="SFLDG01140">
    <property type="entry name" value="C2.B:_Phosphomannomutase_and_P"/>
    <property type="match status" value="1"/>
</dbReference>
<dbReference type="InterPro" id="IPR036412">
    <property type="entry name" value="HAD-like_sf"/>
</dbReference>
<dbReference type="PANTHER" id="PTHR10000:SF25">
    <property type="entry name" value="PHOSPHATASE YKRA-RELATED"/>
    <property type="match status" value="1"/>
</dbReference>
<dbReference type="SUPFAM" id="SSF56784">
    <property type="entry name" value="HAD-like"/>
    <property type="match status" value="1"/>
</dbReference>
<evidence type="ECO:0000313" key="1">
    <source>
        <dbReference type="EMBL" id="MBK5898046.1"/>
    </source>
</evidence>
<dbReference type="EMBL" id="JAEPRJ010000001">
    <property type="protein sequence ID" value="MBK5898046.1"/>
    <property type="molecule type" value="Genomic_DNA"/>
</dbReference>
<dbReference type="InterPro" id="IPR023214">
    <property type="entry name" value="HAD_sf"/>
</dbReference>
<dbReference type="PANTHER" id="PTHR10000">
    <property type="entry name" value="PHOSPHOSERINE PHOSPHATASE"/>
    <property type="match status" value="1"/>
</dbReference>
<keyword evidence="1" id="KW-0378">Hydrolase</keyword>
<keyword evidence="2" id="KW-1185">Reference proteome</keyword>
<dbReference type="SFLD" id="SFLDS00003">
    <property type="entry name" value="Haloacid_Dehalogenase"/>
    <property type="match status" value="1"/>
</dbReference>
<proteinExistence type="predicted"/>
<evidence type="ECO:0000313" key="2">
    <source>
        <dbReference type="Proteomes" id="UP000604730"/>
    </source>
</evidence>
<dbReference type="GO" id="GO:0016787">
    <property type="term" value="F:hydrolase activity"/>
    <property type="evidence" value="ECO:0007669"/>
    <property type="project" value="UniProtKB-KW"/>
</dbReference>
<dbReference type="Gene3D" id="3.30.1240.10">
    <property type="match status" value="1"/>
</dbReference>
<protein>
    <submittedName>
        <fullName evidence="1">HAD family hydrolase</fullName>
    </submittedName>
</protein>
<comment type="caution">
    <text evidence="1">The sequence shown here is derived from an EMBL/GenBank/DDBJ whole genome shotgun (WGS) entry which is preliminary data.</text>
</comment>
<dbReference type="RefSeq" id="WP_208429491.1">
    <property type="nucleotide sequence ID" value="NZ_JAEPRJ010000001.1"/>
</dbReference>
<gene>
    <name evidence="1" type="ORF">JJN12_09715</name>
</gene>